<dbReference type="InterPro" id="IPR004827">
    <property type="entry name" value="bZIP"/>
</dbReference>
<feature type="region of interest" description="Disordered" evidence="1">
    <location>
        <begin position="96"/>
        <end position="152"/>
    </location>
</feature>
<feature type="compositionally biased region" description="Basic and acidic residues" evidence="1">
    <location>
        <begin position="141"/>
        <end position="152"/>
    </location>
</feature>
<dbReference type="CDD" id="cd14688">
    <property type="entry name" value="bZIP_YAP"/>
    <property type="match status" value="1"/>
</dbReference>
<evidence type="ECO:0000313" key="3">
    <source>
        <dbReference type="EMBL" id="OAV97987.1"/>
    </source>
</evidence>
<dbReference type="EMBL" id="ADAS02000010">
    <property type="protein sequence ID" value="OAV97987.1"/>
    <property type="molecule type" value="Genomic_DNA"/>
</dbReference>
<reference evidence="3" key="1">
    <citation type="submission" date="2009-11" db="EMBL/GenBank/DDBJ databases">
        <authorList>
            <consortium name="The Broad Institute Genome Sequencing Platform"/>
            <person name="Ward D."/>
            <person name="Feldgarden M."/>
            <person name="Earl A."/>
            <person name="Young S.K."/>
            <person name="Zeng Q."/>
            <person name="Koehrsen M."/>
            <person name="Alvarado L."/>
            <person name="Berlin A."/>
            <person name="Bochicchio J."/>
            <person name="Borenstein D."/>
            <person name="Chapman S.B."/>
            <person name="Chen Z."/>
            <person name="Engels R."/>
            <person name="Freedman E."/>
            <person name="Gellesch M."/>
            <person name="Goldberg J."/>
            <person name="Griggs A."/>
            <person name="Gujja S."/>
            <person name="Heilman E."/>
            <person name="Heiman D."/>
            <person name="Hepburn T."/>
            <person name="Howarth C."/>
            <person name="Jen D."/>
            <person name="Larson L."/>
            <person name="Lewis B."/>
            <person name="Mehta T."/>
            <person name="Park D."/>
            <person name="Pearson M."/>
            <person name="Roberts A."/>
            <person name="Saif S."/>
            <person name="Shea T."/>
            <person name="Shenoy N."/>
            <person name="Sisk P."/>
            <person name="Stolte C."/>
            <person name="Sykes S."/>
            <person name="Thomson T."/>
            <person name="Walk T."/>
            <person name="White J."/>
            <person name="Yandava C."/>
            <person name="Izard J."/>
            <person name="Baranova O.V."/>
            <person name="Blanton J.M."/>
            <person name="Tanner A.C."/>
            <person name="Dewhirst F.E."/>
            <person name="Haas B."/>
            <person name="Nusbaum C."/>
            <person name="Birren B."/>
        </authorList>
    </citation>
    <scope>NUCLEOTIDE SEQUENCE [LARGE SCALE GENOMIC DNA]</scope>
    <source>
        <strain evidence="3">1-1 BBBD Race 1</strain>
    </source>
</reference>
<dbReference type="AlphaFoldDB" id="A0A0C4EQZ0"/>
<name>A0A0C4EQZ0_PUCT1</name>
<dbReference type="VEuPathDB" id="FungiDB:PTTG_03201"/>
<accession>A0A0C4EQZ0</accession>
<evidence type="ECO:0000313" key="5">
    <source>
        <dbReference type="Proteomes" id="UP000005240"/>
    </source>
</evidence>
<dbReference type="PROSITE" id="PS00036">
    <property type="entry name" value="BZIP_BASIC"/>
    <property type="match status" value="1"/>
</dbReference>
<reference evidence="4" key="4">
    <citation type="submission" date="2025-05" db="UniProtKB">
        <authorList>
            <consortium name="EnsemblFungi"/>
        </authorList>
    </citation>
    <scope>IDENTIFICATION</scope>
    <source>
        <strain evidence="4">isolate 1-1 / race 1 (BBBD)</strain>
    </source>
</reference>
<feature type="domain" description="BZIP" evidence="2">
    <location>
        <begin position="192"/>
        <end position="207"/>
    </location>
</feature>
<proteinExistence type="predicted"/>
<sequence>MGEYYFPMNGVQTPYHRTQLPLPAAPSTYRPPLTYLGDAAGKYQNCRPNSSSSWESDLKSQDERELLNGHPTAYPFEFGYHNTTCSFRPYASTASSENEAHPFHEAPDRRPSTVENRSGSSGVQELTLPPINNQLTPDSRYSADEPPTRQEEYAEDLTKANIDKAGLSESEHSPKSKSATGKKPSSLKVSEKRRQQNRAAQRAMRERRKFDELTHPPFYQPGCLIMESGTSARKFAGNVATFEYRQSSSAFRFYKRPHVYTL</sequence>
<reference evidence="4 5" key="3">
    <citation type="journal article" date="2017" name="G3 (Bethesda)">
        <title>Comparative analysis highlights variable genome content of wheat rusts and divergence of the mating loci.</title>
        <authorList>
            <person name="Cuomo C.A."/>
            <person name="Bakkeren G."/>
            <person name="Khalil H.B."/>
            <person name="Panwar V."/>
            <person name="Joly D."/>
            <person name="Linning R."/>
            <person name="Sakthikumar S."/>
            <person name="Song X."/>
            <person name="Adiconis X."/>
            <person name="Fan L."/>
            <person name="Goldberg J.M."/>
            <person name="Levin J.Z."/>
            <person name="Young S."/>
            <person name="Zeng Q."/>
            <person name="Anikster Y."/>
            <person name="Bruce M."/>
            <person name="Wang M."/>
            <person name="Yin C."/>
            <person name="McCallum B."/>
            <person name="Szabo L.J."/>
            <person name="Hulbert S."/>
            <person name="Chen X."/>
            <person name="Fellers J.P."/>
        </authorList>
    </citation>
    <scope>NUCLEOTIDE SEQUENCE</scope>
    <source>
        <strain evidence="4">isolate 1-1 / race 1 (BBBD)</strain>
        <strain evidence="5">Isolate 1-1 / race 1 (BBBD)</strain>
    </source>
</reference>
<feature type="region of interest" description="Disordered" evidence="1">
    <location>
        <begin position="165"/>
        <end position="206"/>
    </location>
</feature>
<evidence type="ECO:0000256" key="1">
    <source>
        <dbReference type="SAM" id="MobiDB-lite"/>
    </source>
</evidence>
<gene>
    <name evidence="3" type="ORF">PTTG_03201</name>
</gene>
<dbReference type="EnsemblFungi" id="PTTG_03201-t43_1">
    <property type="protein sequence ID" value="PTTG_03201-t43_1-p1"/>
    <property type="gene ID" value="PTTG_03201"/>
</dbReference>
<evidence type="ECO:0000313" key="4">
    <source>
        <dbReference type="EnsemblFungi" id="PTTG_03201-t43_1-p1"/>
    </source>
</evidence>
<evidence type="ECO:0000259" key="2">
    <source>
        <dbReference type="PROSITE" id="PS00036"/>
    </source>
</evidence>
<feature type="compositionally biased region" description="Basic and acidic residues" evidence="1">
    <location>
        <begin position="98"/>
        <end position="112"/>
    </location>
</feature>
<feature type="compositionally biased region" description="Polar residues" evidence="1">
    <location>
        <begin position="113"/>
        <end position="139"/>
    </location>
</feature>
<protein>
    <submittedName>
        <fullName evidence="4">BZIP domain-containing protein</fullName>
    </submittedName>
</protein>
<dbReference type="GO" id="GO:0003700">
    <property type="term" value="F:DNA-binding transcription factor activity"/>
    <property type="evidence" value="ECO:0007669"/>
    <property type="project" value="InterPro"/>
</dbReference>
<dbReference type="OrthoDB" id="2500677at2759"/>
<dbReference type="Proteomes" id="UP000005240">
    <property type="component" value="Unassembled WGS sequence"/>
</dbReference>
<keyword evidence="5" id="KW-1185">Reference proteome</keyword>
<dbReference type="Gene3D" id="1.20.5.170">
    <property type="match status" value="1"/>
</dbReference>
<reference evidence="3" key="2">
    <citation type="submission" date="2016-05" db="EMBL/GenBank/DDBJ databases">
        <title>Comparative analysis highlights variable genome content of wheat rusts and divergence of the mating loci.</title>
        <authorList>
            <person name="Cuomo C.A."/>
            <person name="Bakkeren G."/>
            <person name="Szabo L."/>
            <person name="Khalil H."/>
            <person name="Joly D."/>
            <person name="Goldberg J."/>
            <person name="Young S."/>
            <person name="Zeng Q."/>
            <person name="Fellers J."/>
        </authorList>
    </citation>
    <scope>NUCLEOTIDE SEQUENCE [LARGE SCALE GENOMIC DNA]</scope>
    <source>
        <strain evidence="3">1-1 BBBD Race 1</strain>
    </source>
</reference>
<organism evidence="3">
    <name type="scientific">Puccinia triticina (isolate 1-1 / race 1 (BBBD))</name>
    <name type="common">Brown leaf rust fungus</name>
    <dbReference type="NCBI Taxonomy" id="630390"/>
    <lineage>
        <taxon>Eukaryota</taxon>
        <taxon>Fungi</taxon>
        <taxon>Dikarya</taxon>
        <taxon>Basidiomycota</taxon>
        <taxon>Pucciniomycotina</taxon>
        <taxon>Pucciniomycetes</taxon>
        <taxon>Pucciniales</taxon>
        <taxon>Pucciniaceae</taxon>
        <taxon>Puccinia</taxon>
    </lineage>
</organism>